<name>A0A5S4GYP2_9ACTN</name>
<keyword evidence="1" id="KW-0805">Transcription regulation</keyword>
<dbReference type="PANTHER" id="PTHR44688:SF16">
    <property type="entry name" value="DNA-BINDING TRANSCRIPTIONAL ACTIVATOR DEVR_DOSR"/>
    <property type="match status" value="1"/>
</dbReference>
<dbReference type="GO" id="GO:0003677">
    <property type="term" value="F:DNA binding"/>
    <property type="evidence" value="ECO:0007669"/>
    <property type="project" value="UniProtKB-KW"/>
</dbReference>
<protein>
    <submittedName>
        <fullName evidence="5">Helix-turn-helix transcriptional regulator</fullName>
    </submittedName>
</protein>
<dbReference type="InterPro" id="IPR036388">
    <property type="entry name" value="WH-like_DNA-bd_sf"/>
</dbReference>
<evidence type="ECO:0000313" key="6">
    <source>
        <dbReference type="Proteomes" id="UP000306628"/>
    </source>
</evidence>
<dbReference type="Gene3D" id="1.10.10.10">
    <property type="entry name" value="Winged helix-like DNA-binding domain superfamily/Winged helix DNA-binding domain"/>
    <property type="match status" value="1"/>
</dbReference>
<dbReference type="PROSITE" id="PS50043">
    <property type="entry name" value="HTH_LUXR_2"/>
    <property type="match status" value="1"/>
</dbReference>
<dbReference type="InterPro" id="IPR000792">
    <property type="entry name" value="Tscrpt_reg_LuxR_C"/>
</dbReference>
<dbReference type="PRINTS" id="PR00038">
    <property type="entry name" value="HTHLUXR"/>
</dbReference>
<dbReference type="RefSeq" id="WP_138692303.1">
    <property type="nucleotide sequence ID" value="NZ_JBHSAZ010000068.1"/>
</dbReference>
<dbReference type="Pfam" id="PF00196">
    <property type="entry name" value="GerE"/>
    <property type="match status" value="1"/>
</dbReference>
<gene>
    <name evidence="5" type="ORF">ETD85_25405</name>
</gene>
<evidence type="ECO:0000256" key="1">
    <source>
        <dbReference type="ARBA" id="ARBA00023015"/>
    </source>
</evidence>
<reference evidence="5 6" key="1">
    <citation type="submission" date="2019-05" db="EMBL/GenBank/DDBJ databases">
        <title>Draft genome sequence of Nonomuraea zeae DSM 100528.</title>
        <authorList>
            <person name="Saricaoglu S."/>
            <person name="Isik K."/>
        </authorList>
    </citation>
    <scope>NUCLEOTIDE SEQUENCE [LARGE SCALE GENOMIC DNA]</scope>
    <source>
        <strain evidence="5 6">DSM 100528</strain>
    </source>
</reference>
<sequence>MGRFAAMGAAPWAERARTELAATGATNRQIGAQLFLSPRTVGFHLYKAYPKLGVSSRAGLAAIDFENRHPAGGG</sequence>
<evidence type="ECO:0000256" key="3">
    <source>
        <dbReference type="ARBA" id="ARBA00023163"/>
    </source>
</evidence>
<evidence type="ECO:0000313" key="5">
    <source>
        <dbReference type="EMBL" id="TMR31620.1"/>
    </source>
</evidence>
<organism evidence="5 6">
    <name type="scientific">Nonomuraea zeae</name>
    <dbReference type="NCBI Taxonomy" id="1642303"/>
    <lineage>
        <taxon>Bacteria</taxon>
        <taxon>Bacillati</taxon>
        <taxon>Actinomycetota</taxon>
        <taxon>Actinomycetes</taxon>
        <taxon>Streptosporangiales</taxon>
        <taxon>Streptosporangiaceae</taxon>
        <taxon>Nonomuraea</taxon>
    </lineage>
</organism>
<dbReference type="GO" id="GO:0006355">
    <property type="term" value="P:regulation of DNA-templated transcription"/>
    <property type="evidence" value="ECO:0007669"/>
    <property type="project" value="InterPro"/>
</dbReference>
<dbReference type="AlphaFoldDB" id="A0A5S4GYP2"/>
<comment type="caution">
    <text evidence="5">The sequence shown here is derived from an EMBL/GenBank/DDBJ whole genome shotgun (WGS) entry which is preliminary data.</text>
</comment>
<feature type="domain" description="HTH luxR-type" evidence="4">
    <location>
        <begin position="1"/>
        <end position="68"/>
    </location>
</feature>
<evidence type="ECO:0000256" key="2">
    <source>
        <dbReference type="ARBA" id="ARBA00023125"/>
    </source>
</evidence>
<dbReference type="InterPro" id="IPR016032">
    <property type="entry name" value="Sig_transdc_resp-reg_C-effctor"/>
</dbReference>
<keyword evidence="6" id="KW-1185">Reference proteome</keyword>
<keyword evidence="2" id="KW-0238">DNA-binding</keyword>
<dbReference type="SUPFAM" id="SSF46894">
    <property type="entry name" value="C-terminal effector domain of the bipartite response regulators"/>
    <property type="match status" value="1"/>
</dbReference>
<dbReference type="SMART" id="SM00421">
    <property type="entry name" value="HTH_LUXR"/>
    <property type="match status" value="1"/>
</dbReference>
<dbReference type="EMBL" id="VCKX01000081">
    <property type="protein sequence ID" value="TMR31620.1"/>
    <property type="molecule type" value="Genomic_DNA"/>
</dbReference>
<proteinExistence type="predicted"/>
<dbReference type="PANTHER" id="PTHR44688">
    <property type="entry name" value="DNA-BINDING TRANSCRIPTIONAL ACTIVATOR DEVR_DOSR"/>
    <property type="match status" value="1"/>
</dbReference>
<dbReference type="CDD" id="cd06170">
    <property type="entry name" value="LuxR_C_like"/>
    <property type="match status" value="1"/>
</dbReference>
<keyword evidence="3" id="KW-0804">Transcription</keyword>
<evidence type="ECO:0000259" key="4">
    <source>
        <dbReference type="PROSITE" id="PS50043"/>
    </source>
</evidence>
<dbReference type="OrthoDB" id="483at2"/>
<accession>A0A5S4GYP2</accession>
<dbReference type="Proteomes" id="UP000306628">
    <property type="component" value="Unassembled WGS sequence"/>
</dbReference>